<evidence type="ECO:0000313" key="2">
    <source>
        <dbReference type="EMBL" id="MBM7704478.1"/>
    </source>
</evidence>
<dbReference type="InterPro" id="IPR005186">
    <property type="entry name" value="FlaG"/>
</dbReference>
<keyword evidence="2" id="KW-0282">Flagellum</keyword>
<keyword evidence="2" id="KW-0966">Cell projection</keyword>
<keyword evidence="3" id="KW-1185">Reference proteome</keyword>
<dbReference type="RefSeq" id="WP_205188483.1">
    <property type="nucleotide sequence ID" value="NZ_JAFBFC010000007.1"/>
</dbReference>
<evidence type="ECO:0000313" key="3">
    <source>
        <dbReference type="Proteomes" id="UP000809829"/>
    </source>
</evidence>
<gene>
    <name evidence="2" type="ORF">JOC83_003335</name>
</gene>
<feature type="region of interest" description="Disordered" evidence="1">
    <location>
        <begin position="17"/>
        <end position="36"/>
    </location>
</feature>
<reference evidence="2 3" key="1">
    <citation type="submission" date="2021-01" db="EMBL/GenBank/DDBJ databases">
        <title>Genomic Encyclopedia of Type Strains, Phase IV (KMG-IV): sequencing the most valuable type-strain genomes for metagenomic binning, comparative biology and taxonomic classification.</title>
        <authorList>
            <person name="Goeker M."/>
        </authorList>
    </citation>
    <scope>NUCLEOTIDE SEQUENCE [LARGE SCALE GENOMIC DNA]</scope>
    <source>
        <strain evidence="2 3">DSM 104297</strain>
    </source>
</reference>
<name>A0ABS2QZ51_9BACI</name>
<dbReference type="SUPFAM" id="SSF160214">
    <property type="entry name" value="FlaG-like"/>
    <property type="match status" value="1"/>
</dbReference>
<comment type="caution">
    <text evidence="2">The sequence shown here is derived from an EMBL/GenBank/DDBJ whole genome shotgun (WGS) entry which is preliminary data.</text>
</comment>
<dbReference type="PANTHER" id="PTHR37166">
    <property type="entry name" value="PROTEIN FLAG"/>
    <property type="match status" value="1"/>
</dbReference>
<organism evidence="2 3">
    <name type="scientific">Priestia iocasae</name>
    <dbReference type="NCBI Taxonomy" id="2291674"/>
    <lineage>
        <taxon>Bacteria</taxon>
        <taxon>Bacillati</taxon>
        <taxon>Bacillota</taxon>
        <taxon>Bacilli</taxon>
        <taxon>Bacillales</taxon>
        <taxon>Bacillaceae</taxon>
        <taxon>Priestia</taxon>
    </lineage>
</organism>
<proteinExistence type="predicted"/>
<dbReference type="Proteomes" id="UP000809829">
    <property type="component" value="Unassembled WGS sequence"/>
</dbReference>
<feature type="compositionally biased region" description="Basic and acidic residues" evidence="1">
    <location>
        <begin position="23"/>
        <end position="36"/>
    </location>
</feature>
<sequence length="116" mass="13737">MIKRISSSTKDLYNSDYINQNSKVERTNEKKSSPESKLEDVYSKEYLEKAVEELNAFLEPTFTAVHFELHEEANRYYAKVIDVKTQEVIREIPPKKLIDMYVEMNRFIGLLFDHKV</sequence>
<accession>A0ABS2QZ51</accession>
<dbReference type="InterPro" id="IPR035924">
    <property type="entry name" value="FlaG-like_sf"/>
</dbReference>
<dbReference type="NCBIfam" id="NF005834">
    <property type="entry name" value="PRK07738.1"/>
    <property type="match status" value="1"/>
</dbReference>
<dbReference type="EMBL" id="JAFBFC010000007">
    <property type="protein sequence ID" value="MBM7704478.1"/>
    <property type="molecule type" value="Genomic_DNA"/>
</dbReference>
<dbReference type="PANTHER" id="PTHR37166:SF1">
    <property type="entry name" value="PROTEIN FLAG"/>
    <property type="match status" value="1"/>
</dbReference>
<keyword evidence="2" id="KW-0969">Cilium</keyword>
<evidence type="ECO:0000256" key="1">
    <source>
        <dbReference type="SAM" id="MobiDB-lite"/>
    </source>
</evidence>
<dbReference type="Pfam" id="PF03646">
    <property type="entry name" value="FlaG"/>
    <property type="match status" value="1"/>
</dbReference>
<protein>
    <submittedName>
        <fullName evidence="2">Flagellar protein FlaG</fullName>
    </submittedName>
</protein>
<dbReference type="Gene3D" id="3.30.160.170">
    <property type="entry name" value="FlaG-like"/>
    <property type="match status" value="1"/>
</dbReference>